<feature type="transmembrane region" description="Helical" evidence="1">
    <location>
        <begin position="47"/>
        <end position="66"/>
    </location>
</feature>
<keyword evidence="3" id="KW-1185">Reference proteome</keyword>
<evidence type="ECO:0000313" key="2">
    <source>
        <dbReference type="EMBL" id="SHH17009.1"/>
    </source>
</evidence>
<feature type="transmembrane region" description="Helical" evidence="1">
    <location>
        <begin position="7"/>
        <end position="27"/>
    </location>
</feature>
<name>A0A1M5QTG3_9BACT</name>
<dbReference type="PROSITE" id="PS51257">
    <property type="entry name" value="PROKAR_LIPOPROTEIN"/>
    <property type="match status" value="1"/>
</dbReference>
<feature type="transmembrane region" description="Helical" evidence="1">
    <location>
        <begin position="129"/>
        <end position="149"/>
    </location>
</feature>
<feature type="transmembrane region" description="Helical" evidence="1">
    <location>
        <begin position="202"/>
        <end position="224"/>
    </location>
</feature>
<accession>A0A1M5QTG3</accession>
<gene>
    <name evidence="2" type="ORF">SAMN04488109_2988</name>
</gene>
<feature type="transmembrane region" description="Helical" evidence="1">
    <location>
        <begin position="73"/>
        <end position="91"/>
    </location>
</feature>
<keyword evidence="1" id="KW-0472">Membrane</keyword>
<protein>
    <recommendedName>
        <fullName evidence="4">NnrS protein</fullName>
    </recommendedName>
</protein>
<evidence type="ECO:0008006" key="4">
    <source>
        <dbReference type="Google" id="ProtNLM"/>
    </source>
</evidence>
<keyword evidence="1" id="KW-0812">Transmembrane</keyword>
<organism evidence="2 3">
    <name type="scientific">Chryseolinea serpens</name>
    <dbReference type="NCBI Taxonomy" id="947013"/>
    <lineage>
        <taxon>Bacteria</taxon>
        <taxon>Pseudomonadati</taxon>
        <taxon>Bacteroidota</taxon>
        <taxon>Cytophagia</taxon>
        <taxon>Cytophagales</taxon>
        <taxon>Fulvivirgaceae</taxon>
        <taxon>Chryseolinea</taxon>
    </lineage>
</organism>
<feature type="transmembrane region" description="Helical" evidence="1">
    <location>
        <begin position="97"/>
        <end position="117"/>
    </location>
</feature>
<evidence type="ECO:0000313" key="3">
    <source>
        <dbReference type="Proteomes" id="UP000184212"/>
    </source>
</evidence>
<proteinExistence type="predicted"/>
<dbReference type="Proteomes" id="UP000184212">
    <property type="component" value="Unassembled WGS sequence"/>
</dbReference>
<dbReference type="STRING" id="947013.SAMN04488109_2988"/>
<evidence type="ECO:0000256" key="1">
    <source>
        <dbReference type="SAM" id="Phobius"/>
    </source>
</evidence>
<keyword evidence="1" id="KW-1133">Transmembrane helix</keyword>
<feature type="transmembrane region" description="Helical" evidence="1">
    <location>
        <begin position="230"/>
        <end position="254"/>
    </location>
</feature>
<reference evidence="2 3" key="1">
    <citation type="submission" date="2016-11" db="EMBL/GenBank/DDBJ databases">
        <authorList>
            <person name="Jaros S."/>
            <person name="Januszkiewicz K."/>
            <person name="Wedrychowicz H."/>
        </authorList>
    </citation>
    <scope>NUCLEOTIDE SEQUENCE [LARGE SCALE GENOMIC DNA]</scope>
    <source>
        <strain evidence="2 3">DSM 24574</strain>
    </source>
</reference>
<feature type="transmembrane region" description="Helical" evidence="1">
    <location>
        <begin position="302"/>
        <end position="321"/>
    </location>
</feature>
<feature type="transmembrane region" description="Helical" evidence="1">
    <location>
        <begin position="169"/>
        <end position="190"/>
    </location>
</feature>
<dbReference type="EMBL" id="FQWQ01000002">
    <property type="protein sequence ID" value="SHH17009.1"/>
    <property type="molecule type" value="Genomic_DNA"/>
</dbReference>
<feature type="transmembrane region" description="Helical" evidence="1">
    <location>
        <begin position="266"/>
        <end position="290"/>
    </location>
</feature>
<feature type="transmembrane region" description="Helical" evidence="1">
    <location>
        <begin position="333"/>
        <end position="357"/>
    </location>
</feature>
<feature type="transmembrane region" description="Helical" evidence="1">
    <location>
        <begin position="363"/>
        <end position="383"/>
    </location>
</feature>
<dbReference type="AlphaFoldDB" id="A0A1M5QTG3"/>
<sequence length="400" mass="45597">MQKLFRIPFIFLFAAGCVGLLLRWYFISPIPWLHYPNGLHGHSHTMFLGWVFNLVMLAYLQNHALWAMPRYRILFIFDQCLLVGMFFSFPFQGYGPISIVLSALHTVAAWIFSFWFFKDVRSEWHTLAGWCAKISLLLFAMASLGPFALGPLMANGLGHSKWYYFLVYYYLHFQYNGVFIFALLSLWFHTLEKRNIPFDRRLSYRCGILLLVSLFPSYVLSVLWAKPGMAYNLLGALGAVLQLWALVHFCRIVKSVEVVLKPQVRVLWFFALTCFALKCLLQLVSSHPFIAQLALETRPFVIAYLHLVLIGTVTLFLVGWCMEHNIIAPLPAVGLLSLVTGFVGSELLMIAQGISFFYNRMNLPLLLFFFSIPLPISFGMLALRSFAGRSSGKPTALAGQ</sequence>